<dbReference type="EMBL" id="CAJJDM010000014">
    <property type="protein sequence ID" value="CAD8051953.1"/>
    <property type="molecule type" value="Genomic_DNA"/>
</dbReference>
<protein>
    <submittedName>
        <fullName evidence="1">Uncharacterized protein</fullName>
    </submittedName>
</protein>
<sequence length="49" mass="5826">MNSVKSLVCGNFIGIGMEKIFKCQIGLFDIKIQYIQQWWILFMKEVKQK</sequence>
<dbReference type="Proteomes" id="UP000688137">
    <property type="component" value="Unassembled WGS sequence"/>
</dbReference>
<dbReference type="AlphaFoldDB" id="A0A8S1KBQ8"/>
<accession>A0A8S1KBQ8</accession>
<gene>
    <name evidence="1" type="ORF">PPRIM_AZ9-3.1.T0180418</name>
</gene>
<reference evidence="1" key="1">
    <citation type="submission" date="2021-01" db="EMBL/GenBank/DDBJ databases">
        <authorList>
            <consortium name="Genoscope - CEA"/>
            <person name="William W."/>
        </authorList>
    </citation>
    <scope>NUCLEOTIDE SEQUENCE</scope>
</reference>
<comment type="caution">
    <text evidence="1">The sequence shown here is derived from an EMBL/GenBank/DDBJ whole genome shotgun (WGS) entry which is preliminary data.</text>
</comment>
<evidence type="ECO:0000313" key="1">
    <source>
        <dbReference type="EMBL" id="CAD8051953.1"/>
    </source>
</evidence>
<organism evidence="1 2">
    <name type="scientific">Paramecium primaurelia</name>
    <dbReference type="NCBI Taxonomy" id="5886"/>
    <lineage>
        <taxon>Eukaryota</taxon>
        <taxon>Sar</taxon>
        <taxon>Alveolata</taxon>
        <taxon>Ciliophora</taxon>
        <taxon>Intramacronucleata</taxon>
        <taxon>Oligohymenophorea</taxon>
        <taxon>Peniculida</taxon>
        <taxon>Parameciidae</taxon>
        <taxon>Paramecium</taxon>
    </lineage>
</organism>
<proteinExistence type="predicted"/>
<keyword evidence="2" id="KW-1185">Reference proteome</keyword>
<name>A0A8S1KBQ8_PARPR</name>
<evidence type="ECO:0000313" key="2">
    <source>
        <dbReference type="Proteomes" id="UP000688137"/>
    </source>
</evidence>